<evidence type="ECO:0000256" key="2">
    <source>
        <dbReference type="ARBA" id="ARBA00007639"/>
    </source>
</evidence>
<proteinExistence type="inferred from homology"/>
<evidence type="ECO:0000313" key="5">
    <source>
        <dbReference type="EMBL" id="MST55571.1"/>
    </source>
</evidence>
<evidence type="ECO:0000259" key="4">
    <source>
        <dbReference type="Pfam" id="PF13407"/>
    </source>
</evidence>
<evidence type="ECO:0000256" key="1">
    <source>
        <dbReference type="ARBA" id="ARBA00004196"/>
    </source>
</evidence>
<keyword evidence="3" id="KW-0732">Signal</keyword>
<reference evidence="5 6" key="1">
    <citation type="submission" date="2019-08" db="EMBL/GenBank/DDBJ databases">
        <title>In-depth cultivation of the pig gut microbiome towards novel bacterial diversity and tailored functional studies.</title>
        <authorList>
            <person name="Wylensek D."/>
            <person name="Hitch T.C.A."/>
            <person name="Clavel T."/>
        </authorList>
    </citation>
    <scope>NUCLEOTIDE SEQUENCE [LARGE SCALE GENOMIC DNA]</scope>
    <source>
        <strain evidence="5 6">SM-530-WT-4B</strain>
    </source>
</reference>
<feature type="domain" description="Periplasmic binding protein" evidence="4">
    <location>
        <begin position="5"/>
        <end position="255"/>
    </location>
</feature>
<dbReference type="RefSeq" id="WP_326830887.1">
    <property type="nucleotide sequence ID" value="NZ_VUNH01000005.1"/>
</dbReference>
<dbReference type="SUPFAM" id="SSF53822">
    <property type="entry name" value="Periplasmic binding protein-like I"/>
    <property type="match status" value="1"/>
</dbReference>
<evidence type="ECO:0000256" key="3">
    <source>
        <dbReference type="ARBA" id="ARBA00022729"/>
    </source>
</evidence>
<protein>
    <submittedName>
        <fullName evidence="5">Substrate-binding domain-containing protein</fullName>
    </submittedName>
</protein>
<sequence length="284" mass="30476">MPRRVGILFGDQDNPFWQEQLRWYRTFLPGFPFEAQIFFPDPPRDADAQARLCATLMGRGFDALIVNPLDGAALASAAAGAGDTPLFDVGPKSDPALASGIARYRPLAVCDFEEQGRLCARELTRAAKKWRRVACVSGPKAARQSAGRVAGALDEARTCGAEAVRVEESDFTRAGGRAAMERLLSWQPDAVFCANDLMALGVCDVLAPRGLELPVGGVDLIPEALRAVADGRMTASVGPLGREIVRGVLEAVRAYFEDGRAPSGFIAKNHLVTRISPLPAREAD</sequence>
<dbReference type="InterPro" id="IPR028082">
    <property type="entry name" value="Peripla_BP_I"/>
</dbReference>
<name>A0A6L5YBH6_9BACT</name>
<dbReference type="AlphaFoldDB" id="A0A6L5YBH6"/>
<comment type="subcellular location">
    <subcellularLocation>
        <location evidence="1">Cell envelope</location>
    </subcellularLocation>
</comment>
<dbReference type="PANTHER" id="PTHR46847">
    <property type="entry name" value="D-ALLOSE-BINDING PERIPLASMIC PROTEIN-RELATED"/>
    <property type="match status" value="1"/>
</dbReference>
<evidence type="ECO:0000313" key="6">
    <source>
        <dbReference type="Proteomes" id="UP000473699"/>
    </source>
</evidence>
<dbReference type="PANTHER" id="PTHR46847:SF1">
    <property type="entry name" value="D-ALLOSE-BINDING PERIPLASMIC PROTEIN-RELATED"/>
    <property type="match status" value="1"/>
</dbReference>
<dbReference type="Gene3D" id="3.40.50.2300">
    <property type="match status" value="2"/>
</dbReference>
<dbReference type="Pfam" id="PF13407">
    <property type="entry name" value="Peripla_BP_4"/>
    <property type="match status" value="1"/>
</dbReference>
<accession>A0A6L5YBH6</accession>
<comment type="caution">
    <text evidence="5">The sequence shown here is derived from an EMBL/GenBank/DDBJ whole genome shotgun (WGS) entry which is preliminary data.</text>
</comment>
<dbReference type="InterPro" id="IPR025997">
    <property type="entry name" value="SBP_2_dom"/>
</dbReference>
<comment type="similarity">
    <text evidence="2">Belongs to the bacterial solute-binding protein 2 family.</text>
</comment>
<dbReference type="GO" id="GO:0030246">
    <property type="term" value="F:carbohydrate binding"/>
    <property type="evidence" value="ECO:0007669"/>
    <property type="project" value="UniProtKB-ARBA"/>
</dbReference>
<dbReference type="GO" id="GO:0030313">
    <property type="term" value="C:cell envelope"/>
    <property type="evidence" value="ECO:0007669"/>
    <property type="project" value="UniProtKB-SubCell"/>
</dbReference>
<gene>
    <name evidence="5" type="ORF">FYJ74_05925</name>
</gene>
<dbReference type="Proteomes" id="UP000473699">
    <property type="component" value="Unassembled WGS sequence"/>
</dbReference>
<dbReference type="EMBL" id="VUNH01000005">
    <property type="protein sequence ID" value="MST55571.1"/>
    <property type="molecule type" value="Genomic_DNA"/>
</dbReference>
<keyword evidence="6" id="KW-1185">Reference proteome</keyword>
<organism evidence="5 6">
    <name type="scientific">Pyramidobacter porci</name>
    <dbReference type="NCBI Taxonomy" id="2605789"/>
    <lineage>
        <taxon>Bacteria</taxon>
        <taxon>Thermotogati</taxon>
        <taxon>Synergistota</taxon>
        <taxon>Synergistia</taxon>
        <taxon>Synergistales</taxon>
        <taxon>Dethiosulfovibrionaceae</taxon>
        <taxon>Pyramidobacter</taxon>
    </lineage>
</organism>